<dbReference type="Proteomes" id="UP000194153">
    <property type="component" value="Unassembled WGS sequence"/>
</dbReference>
<evidence type="ECO:0000256" key="3">
    <source>
        <dbReference type="ARBA" id="ARBA00022692"/>
    </source>
</evidence>
<dbReference type="InterPro" id="IPR025857">
    <property type="entry name" value="MacB_PCD"/>
</dbReference>
<sequence>MGIPYSYSFRNLWTRRLTTLLTASGMGLVVFVFAATLMLTEGLQKTLVQTGSPDNVVLLRKAAGSEVQSGVERSQAALLESQPEVAIGADGEPLLAKEVVVLINLKKRVGDKPSNVIIRGVTPTSLKLRPAIRLKEGRMPRPGSAEVIAGESIARRFKGGGLGETIRFGMRDWRVVGVFDAGSTGFSSEIWGDADQLMQAFRRQAYSSIIFRLRDSTSFDSYKARVESDPRLTVEAKRETQYYLDQSEAMAKFLNILGMVLTVVFSIGAVIGATITMYAAVANRVTEIGTLRALGFQRKSILSAFIVEALFLGLCGGALGVFAASFMQLITISTMNWASFSELAFSFTLNFSIVWKSLLFSAVMGLVGGTLPAFRASRMNIVEALRAT</sequence>
<dbReference type="PANTHER" id="PTHR30572">
    <property type="entry name" value="MEMBRANE COMPONENT OF TRANSPORTER-RELATED"/>
    <property type="match status" value="1"/>
</dbReference>
<dbReference type="InterPro" id="IPR003838">
    <property type="entry name" value="ABC3_permease_C"/>
</dbReference>
<dbReference type="InterPro" id="IPR050250">
    <property type="entry name" value="Macrolide_Exporter_MacB"/>
</dbReference>
<dbReference type="RefSeq" id="WP_085813572.1">
    <property type="nucleotide sequence ID" value="NZ_BDQG01000001.1"/>
</dbReference>
<gene>
    <name evidence="9" type="ORF">GPEL0_01r3065</name>
</gene>
<feature type="domain" description="MacB-like periplasmic core" evidence="8">
    <location>
        <begin position="19"/>
        <end position="227"/>
    </location>
</feature>
<name>A0ABQ0MJP3_9BACT</name>
<feature type="transmembrane region" description="Helical" evidence="6">
    <location>
        <begin position="301"/>
        <end position="322"/>
    </location>
</feature>
<evidence type="ECO:0000256" key="2">
    <source>
        <dbReference type="ARBA" id="ARBA00022475"/>
    </source>
</evidence>
<evidence type="ECO:0000259" key="8">
    <source>
        <dbReference type="Pfam" id="PF12704"/>
    </source>
</evidence>
<keyword evidence="5 6" id="KW-0472">Membrane</keyword>
<accession>A0ABQ0MJP3</accession>
<organism evidence="9 10">
    <name type="scientific">Geoanaerobacter pelophilus</name>
    <dbReference type="NCBI Taxonomy" id="60036"/>
    <lineage>
        <taxon>Bacteria</taxon>
        <taxon>Pseudomonadati</taxon>
        <taxon>Thermodesulfobacteriota</taxon>
        <taxon>Desulfuromonadia</taxon>
        <taxon>Geobacterales</taxon>
        <taxon>Geobacteraceae</taxon>
        <taxon>Geoanaerobacter</taxon>
    </lineage>
</organism>
<keyword evidence="3 6" id="KW-0812">Transmembrane</keyword>
<feature type="transmembrane region" description="Helical" evidence="6">
    <location>
        <begin position="256"/>
        <end position="281"/>
    </location>
</feature>
<proteinExistence type="predicted"/>
<dbReference type="EMBL" id="BDQG01000001">
    <property type="protein sequence ID" value="GAW67305.1"/>
    <property type="molecule type" value="Genomic_DNA"/>
</dbReference>
<evidence type="ECO:0000259" key="7">
    <source>
        <dbReference type="Pfam" id="PF02687"/>
    </source>
</evidence>
<evidence type="ECO:0000256" key="4">
    <source>
        <dbReference type="ARBA" id="ARBA00022989"/>
    </source>
</evidence>
<evidence type="ECO:0000256" key="6">
    <source>
        <dbReference type="SAM" id="Phobius"/>
    </source>
</evidence>
<reference evidence="9 10" key="1">
    <citation type="submission" date="2017-04" db="EMBL/GenBank/DDBJ databases">
        <authorList>
            <consortium name="Geobacter pelophilus Genome Sequencing"/>
            <person name="Aoyagi T."/>
            <person name="Koike H."/>
            <person name="Hori T."/>
        </authorList>
    </citation>
    <scope>NUCLEOTIDE SEQUENCE [LARGE SCALE GENOMIC DNA]</scope>
    <source>
        <strain evidence="9 10">Drf2</strain>
    </source>
</reference>
<keyword evidence="2" id="KW-1003">Cell membrane</keyword>
<dbReference type="Pfam" id="PF12704">
    <property type="entry name" value="MacB_PCD"/>
    <property type="match status" value="1"/>
</dbReference>
<feature type="transmembrane region" description="Helical" evidence="6">
    <location>
        <begin position="353"/>
        <end position="374"/>
    </location>
</feature>
<protein>
    <submittedName>
        <fullName evidence="9">Multidrug ABC transporter permease</fullName>
    </submittedName>
</protein>
<evidence type="ECO:0000256" key="1">
    <source>
        <dbReference type="ARBA" id="ARBA00004651"/>
    </source>
</evidence>
<feature type="transmembrane region" description="Helical" evidence="6">
    <location>
        <begin position="20"/>
        <end position="39"/>
    </location>
</feature>
<comment type="subcellular location">
    <subcellularLocation>
        <location evidence="1">Cell membrane</location>
        <topology evidence="1">Multi-pass membrane protein</topology>
    </subcellularLocation>
</comment>
<comment type="caution">
    <text evidence="9">The sequence shown here is derived from an EMBL/GenBank/DDBJ whole genome shotgun (WGS) entry which is preliminary data.</text>
</comment>
<keyword evidence="10" id="KW-1185">Reference proteome</keyword>
<feature type="domain" description="ABC3 transporter permease C-terminal" evidence="7">
    <location>
        <begin position="260"/>
        <end position="381"/>
    </location>
</feature>
<evidence type="ECO:0000313" key="10">
    <source>
        <dbReference type="Proteomes" id="UP000194153"/>
    </source>
</evidence>
<evidence type="ECO:0000313" key="9">
    <source>
        <dbReference type="EMBL" id="GAW67305.1"/>
    </source>
</evidence>
<evidence type="ECO:0000256" key="5">
    <source>
        <dbReference type="ARBA" id="ARBA00023136"/>
    </source>
</evidence>
<dbReference type="PANTHER" id="PTHR30572:SF15">
    <property type="entry name" value="ABC TRANSPORTER PERMEASE"/>
    <property type="match status" value="1"/>
</dbReference>
<dbReference type="Pfam" id="PF02687">
    <property type="entry name" value="FtsX"/>
    <property type="match status" value="1"/>
</dbReference>
<reference evidence="10" key="2">
    <citation type="submission" date="2017-05" db="EMBL/GenBank/DDBJ databases">
        <title>Draft genome sequence of Geobacter pelophilus, a iron(III)-reducing bacteria.</title>
        <authorList>
            <person name="Aoyagi T."/>
            <person name="Koike H."/>
            <person name="Morita T."/>
            <person name="Sato Y."/>
            <person name="Habe H."/>
            <person name="Hori T."/>
        </authorList>
    </citation>
    <scope>NUCLEOTIDE SEQUENCE [LARGE SCALE GENOMIC DNA]</scope>
    <source>
        <strain evidence="10">Drf2</strain>
    </source>
</reference>
<keyword evidence="4 6" id="KW-1133">Transmembrane helix</keyword>